<accession>A0ABQ6LMN0</accession>
<comment type="subcellular location">
    <subcellularLocation>
        <location evidence="4">Cytoplasm</location>
    </subcellularLocation>
</comment>
<comment type="catalytic activity">
    <reaction evidence="4">
        <text>N-terminal L-lysyl-[protein] + L-leucyl-tRNA(Leu) = N-terminal L-leucyl-L-lysyl-[protein] + tRNA(Leu) + H(+)</text>
        <dbReference type="Rhea" id="RHEA:12340"/>
        <dbReference type="Rhea" id="RHEA-COMP:9613"/>
        <dbReference type="Rhea" id="RHEA-COMP:9622"/>
        <dbReference type="Rhea" id="RHEA-COMP:12670"/>
        <dbReference type="Rhea" id="RHEA-COMP:12671"/>
        <dbReference type="ChEBI" id="CHEBI:15378"/>
        <dbReference type="ChEBI" id="CHEBI:65249"/>
        <dbReference type="ChEBI" id="CHEBI:78442"/>
        <dbReference type="ChEBI" id="CHEBI:78494"/>
        <dbReference type="ChEBI" id="CHEBI:133043"/>
        <dbReference type="EC" id="2.3.2.6"/>
    </reaction>
</comment>
<comment type="catalytic activity">
    <reaction evidence="4">
        <text>L-phenylalanyl-tRNA(Phe) + an N-terminal L-alpha-aminoacyl-[protein] = an N-terminal L-phenylalanyl-L-alpha-aminoacyl-[protein] + tRNA(Phe)</text>
        <dbReference type="Rhea" id="RHEA:43632"/>
        <dbReference type="Rhea" id="RHEA-COMP:9668"/>
        <dbReference type="Rhea" id="RHEA-COMP:9699"/>
        <dbReference type="Rhea" id="RHEA-COMP:10636"/>
        <dbReference type="Rhea" id="RHEA-COMP:10637"/>
        <dbReference type="ChEBI" id="CHEBI:78442"/>
        <dbReference type="ChEBI" id="CHEBI:78531"/>
        <dbReference type="ChEBI" id="CHEBI:78597"/>
        <dbReference type="ChEBI" id="CHEBI:83561"/>
        <dbReference type="EC" id="2.3.2.6"/>
    </reaction>
</comment>
<dbReference type="RefSeq" id="WP_285673497.1">
    <property type="nucleotide sequence ID" value="NZ_BSYI01000036.1"/>
</dbReference>
<keyword evidence="6" id="KW-1185">Reference proteome</keyword>
<evidence type="ECO:0000256" key="3">
    <source>
        <dbReference type="ARBA" id="ARBA00023315"/>
    </source>
</evidence>
<evidence type="ECO:0000313" key="6">
    <source>
        <dbReference type="Proteomes" id="UP001239909"/>
    </source>
</evidence>
<keyword evidence="3 4" id="KW-0012">Acyltransferase</keyword>
<dbReference type="Pfam" id="PF03588">
    <property type="entry name" value="Leu_Phe_trans"/>
    <property type="match status" value="1"/>
</dbReference>
<dbReference type="Proteomes" id="UP001239909">
    <property type="component" value="Unassembled WGS sequence"/>
</dbReference>
<gene>
    <name evidence="4 5" type="primary">aat</name>
    <name evidence="5" type="ORF">LNKW23_36660</name>
</gene>
<evidence type="ECO:0000313" key="5">
    <source>
        <dbReference type="EMBL" id="GMG84450.1"/>
    </source>
</evidence>
<reference evidence="5 6" key="1">
    <citation type="submission" date="2023-04" db="EMBL/GenBank/DDBJ databases">
        <title>Marinoamorphus aggregata gen. nov., sp. Nov., isolate from tissue of brittle star Ophioplocus japonicus.</title>
        <authorList>
            <person name="Kawano K."/>
            <person name="Sawayama S."/>
            <person name="Nakagawa S."/>
        </authorList>
    </citation>
    <scope>NUCLEOTIDE SEQUENCE [LARGE SCALE GENOMIC DNA]</scope>
    <source>
        <strain evidence="5 6">NKW23</strain>
    </source>
</reference>
<dbReference type="EC" id="2.3.2.6" evidence="4"/>
<dbReference type="PANTHER" id="PTHR30098">
    <property type="entry name" value="LEUCYL/PHENYLALANYL-TRNA--PROTEIN TRANSFERASE"/>
    <property type="match status" value="1"/>
</dbReference>
<dbReference type="InterPro" id="IPR016181">
    <property type="entry name" value="Acyl_CoA_acyltransferase"/>
</dbReference>
<organism evidence="5 6">
    <name type="scientific">Paralimibaculum aggregatum</name>
    <dbReference type="NCBI Taxonomy" id="3036245"/>
    <lineage>
        <taxon>Bacteria</taxon>
        <taxon>Pseudomonadati</taxon>
        <taxon>Pseudomonadota</taxon>
        <taxon>Alphaproteobacteria</taxon>
        <taxon>Rhodobacterales</taxon>
        <taxon>Paracoccaceae</taxon>
        <taxon>Paralimibaculum</taxon>
    </lineage>
</organism>
<comment type="catalytic activity">
    <reaction evidence="4">
        <text>N-terminal L-arginyl-[protein] + L-leucyl-tRNA(Leu) = N-terminal L-leucyl-L-arginyl-[protein] + tRNA(Leu) + H(+)</text>
        <dbReference type="Rhea" id="RHEA:50416"/>
        <dbReference type="Rhea" id="RHEA-COMP:9613"/>
        <dbReference type="Rhea" id="RHEA-COMP:9622"/>
        <dbReference type="Rhea" id="RHEA-COMP:12672"/>
        <dbReference type="Rhea" id="RHEA-COMP:12673"/>
        <dbReference type="ChEBI" id="CHEBI:15378"/>
        <dbReference type="ChEBI" id="CHEBI:64719"/>
        <dbReference type="ChEBI" id="CHEBI:78442"/>
        <dbReference type="ChEBI" id="CHEBI:78494"/>
        <dbReference type="ChEBI" id="CHEBI:133044"/>
        <dbReference type="EC" id="2.3.2.6"/>
    </reaction>
</comment>
<comment type="similarity">
    <text evidence="4">Belongs to the L/F-transferase family.</text>
</comment>
<protein>
    <recommendedName>
        <fullName evidence="4">Leucyl/phenylalanyl-tRNA--protein transferase</fullName>
        <ecNumber evidence="4">2.3.2.6</ecNumber>
    </recommendedName>
    <alternativeName>
        <fullName evidence="4">L/F-transferase</fullName>
    </alternativeName>
    <alternativeName>
        <fullName evidence="4">Leucyltransferase</fullName>
    </alternativeName>
    <alternativeName>
        <fullName evidence="4">Phenyalanyltransferase</fullName>
    </alternativeName>
</protein>
<dbReference type="NCBIfam" id="TIGR00667">
    <property type="entry name" value="aat"/>
    <property type="match status" value="1"/>
</dbReference>
<dbReference type="Gene3D" id="3.40.630.70">
    <property type="entry name" value="Leucyl/phenylalanyl-tRNA-protein transferase, C-terminal domain"/>
    <property type="match status" value="1"/>
</dbReference>
<dbReference type="InterPro" id="IPR042203">
    <property type="entry name" value="Leu/Phe-tRNA_Trfase_C"/>
</dbReference>
<name>A0ABQ6LMN0_9RHOB</name>
<dbReference type="HAMAP" id="MF_00688">
    <property type="entry name" value="Leu_Phe_trans"/>
    <property type="match status" value="1"/>
</dbReference>
<evidence type="ECO:0000256" key="2">
    <source>
        <dbReference type="ARBA" id="ARBA00022679"/>
    </source>
</evidence>
<comment type="caution">
    <text evidence="5">The sequence shown here is derived from an EMBL/GenBank/DDBJ whole genome shotgun (WGS) entry which is preliminary data.</text>
</comment>
<comment type="function">
    <text evidence="4">Functions in the N-end rule pathway of protein degradation where it conjugates Leu, Phe and, less efficiently, Met from aminoacyl-tRNAs to the N-termini of proteins containing an N-terminal arginine or lysine.</text>
</comment>
<evidence type="ECO:0000256" key="4">
    <source>
        <dbReference type="HAMAP-Rule" id="MF_00688"/>
    </source>
</evidence>
<dbReference type="InterPro" id="IPR004616">
    <property type="entry name" value="Leu/Phe-tRNA_Trfase"/>
</dbReference>
<dbReference type="EMBL" id="BSYI01000036">
    <property type="protein sequence ID" value="GMG84450.1"/>
    <property type="molecule type" value="Genomic_DNA"/>
</dbReference>
<keyword evidence="2 4" id="KW-0808">Transferase</keyword>
<sequence>MKDAESDLALTPGLVLRAYAAGVFPMADSADAEEVFWVDPRRRGILPLDGFHLSRSLRKRLLQGGYEVRVDQAFDAVIDACADRAETWINDTIRALYTDLFRLGHAHSVEVWEGDLLIGGLYGVRLESAFFGESMFSRARDGSKIALAHLVARLRHGGFTLLDTQFTTEHLERMGARNIPRSRYHALLERALQRSADFHAMPEDLPAQDVVQLITQTSKRG</sequence>
<proteinExistence type="inferred from homology"/>
<dbReference type="SUPFAM" id="SSF55729">
    <property type="entry name" value="Acyl-CoA N-acyltransferases (Nat)"/>
    <property type="match status" value="1"/>
</dbReference>
<keyword evidence="1 4" id="KW-0963">Cytoplasm</keyword>
<dbReference type="GO" id="GO:0016740">
    <property type="term" value="F:transferase activity"/>
    <property type="evidence" value="ECO:0007669"/>
    <property type="project" value="UniProtKB-KW"/>
</dbReference>
<evidence type="ECO:0000256" key="1">
    <source>
        <dbReference type="ARBA" id="ARBA00022490"/>
    </source>
</evidence>
<dbReference type="PANTHER" id="PTHR30098:SF2">
    <property type="entry name" value="LEUCYL_PHENYLALANYL-TRNA--PROTEIN TRANSFERASE"/>
    <property type="match status" value="1"/>
</dbReference>